<reference evidence="2" key="1">
    <citation type="submission" date="2023-03" db="EMBL/GenBank/DDBJ databases">
        <title>Massive genome expansion in bonnet fungi (Mycena s.s.) driven by repeated elements and novel gene families across ecological guilds.</title>
        <authorList>
            <consortium name="Lawrence Berkeley National Laboratory"/>
            <person name="Harder C.B."/>
            <person name="Miyauchi S."/>
            <person name="Viragh M."/>
            <person name="Kuo A."/>
            <person name="Thoen E."/>
            <person name="Andreopoulos B."/>
            <person name="Lu D."/>
            <person name="Skrede I."/>
            <person name="Drula E."/>
            <person name="Henrissat B."/>
            <person name="Morin E."/>
            <person name="Kohler A."/>
            <person name="Barry K."/>
            <person name="LaButti K."/>
            <person name="Morin E."/>
            <person name="Salamov A."/>
            <person name="Lipzen A."/>
            <person name="Mereny Z."/>
            <person name="Hegedus B."/>
            <person name="Baldrian P."/>
            <person name="Stursova M."/>
            <person name="Weitz H."/>
            <person name="Taylor A."/>
            <person name="Grigoriev I.V."/>
            <person name="Nagy L.G."/>
            <person name="Martin F."/>
            <person name="Kauserud H."/>
        </authorList>
    </citation>
    <scope>NUCLEOTIDE SEQUENCE</scope>
    <source>
        <strain evidence="2">CBHHK067</strain>
    </source>
</reference>
<organism evidence="2 3">
    <name type="scientific">Mycena rosella</name>
    <name type="common">Pink bonnet</name>
    <name type="synonym">Agaricus rosellus</name>
    <dbReference type="NCBI Taxonomy" id="1033263"/>
    <lineage>
        <taxon>Eukaryota</taxon>
        <taxon>Fungi</taxon>
        <taxon>Dikarya</taxon>
        <taxon>Basidiomycota</taxon>
        <taxon>Agaricomycotina</taxon>
        <taxon>Agaricomycetes</taxon>
        <taxon>Agaricomycetidae</taxon>
        <taxon>Agaricales</taxon>
        <taxon>Marasmiineae</taxon>
        <taxon>Mycenaceae</taxon>
        <taxon>Mycena</taxon>
    </lineage>
</organism>
<name>A0AAD7CR54_MYCRO</name>
<feature type="compositionally biased region" description="Basic and acidic residues" evidence="1">
    <location>
        <begin position="116"/>
        <end position="128"/>
    </location>
</feature>
<evidence type="ECO:0000256" key="1">
    <source>
        <dbReference type="SAM" id="MobiDB-lite"/>
    </source>
</evidence>
<sequence>MLAHTETPPTQAGLDSACSISQYLSVRRVTQNPSPPRTVQKRSSPEQASNDFASDARIIGREQPPPPPRQMPRHASHTHARRLHTPRCAAYHDATPASMSRVRLPMPSRRPTHPHPRPDSLTDTSERTHARRRVLSVAGLHVYVHAPPCLAPASCVPLCIRLIRVPVCVPVQSPSCYTRQPHNPTVAHSGLYYIILRTFLRLGYPAARLPAAPACHAFGRTAVHPPRIPPLRFRLHVPPRGGHPTDGRVGRRITTARIPRYAPVWVARLAVSGCASPCPHPSASAFPCAPRNTLTDASRIRLQVRKGRVGAGVAAH</sequence>
<protein>
    <submittedName>
        <fullName evidence="2">Uncharacterized protein</fullName>
    </submittedName>
</protein>
<dbReference type="EMBL" id="JARKIE010000266">
    <property type="protein sequence ID" value="KAJ7659913.1"/>
    <property type="molecule type" value="Genomic_DNA"/>
</dbReference>
<accession>A0AAD7CR54</accession>
<dbReference type="AlphaFoldDB" id="A0AAD7CR54"/>
<keyword evidence="3" id="KW-1185">Reference proteome</keyword>
<proteinExistence type="predicted"/>
<feature type="region of interest" description="Disordered" evidence="1">
    <location>
        <begin position="27"/>
        <end position="128"/>
    </location>
</feature>
<dbReference type="Proteomes" id="UP001221757">
    <property type="component" value="Unassembled WGS sequence"/>
</dbReference>
<gene>
    <name evidence="2" type="ORF">B0H17DRAFT_1212799</name>
</gene>
<evidence type="ECO:0000313" key="3">
    <source>
        <dbReference type="Proteomes" id="UP001221757"/>
    </source>
</evidence>
<feature type="compositionally biased region" description="Polar residues" evidence="1">
    <location>
        <begin position="41"/>
        <end position="52"/>
    </location>
</feature>
<comment type="caution">
    <text evidence="2">The sequence shown here is derived from an EMBL/GenBank/DDBJ whole genome shotgun (WGS) entry which is preliminary data.</text>
</comment>
<feature type="compositionally biased region" description="Basic residues" evidence="1">
    <location>
        <begin position="71"/>
        <end position="85"/>
    </location>
</feature>
<evidence type="ECO:0000313" key="2">
    <source>
        <dbReference type="EMBL" id="KAJ7659913.1"/>
    </source>
</evidence>